<keyword evidence="3" id="KW-1185">Reference proteome</keyword>
<dbReference type="Proteomes" id="UP000054350">
    <property type="component" value="Unassembled WGS sequence"/>
</dbReference>
<evidence type="ECO:0000313" key="3">
    <source>
        <dbReference type="Proteomes" id="UP000054350"/>
    </source>
</evidence>
<dbReference type="GO" id="GO:0005525">
    <property type="term" value="F:GTP binding"/>
    <property type="evidence" value="ECO:0007669"/>
    <property type="project" value="InterPro"/>
</dbReference>
<evidence type="ECO:0000313" key="2">
    <source>
        <dbReference type="EMBL" id="KNE60962.1"/>
    </source>
</evidence>
<gene>
    <name evidence="2" type="ORF">AMAG_18717</name>
</gene>
<reference evidence="2 3" key="1">
    <citation type="submission" date="2009-11" db="EMBL/GenBank/DDBJ databases">
        <title>Annotation of Allomyces macrogynus ATCC 38327.</title>
        <authorList>
            <consortium name="The Broad Institute Genome Sequencing Platform"/>
            <person name="Russ C."/>
            <person name="Cuomo C."/>
            <person name="Burger G."/>
            <person name="Gray M.W."/>
            <person name="Holland P.W.H."/>
            <person name="King N."/>
            <person name="Lang F.B.F."/>
            <person name="Roger A.J."/>
            <person name="Ruiz-Trillo I."/>
            <person name="Young S.K."/>
            <person name="Zeng Q."/>
            <person name="Gargeya S."/>
            <person name="Fitzgerald M."/>
            <person name="Haas B."/>
            <person name="Abouelleil A."/>
            <person name="Alvarado L."/>
            <person name="Arachchi H.M."/>
            <person name="Berlin A."/>
            <person name="Chapman S.B."/>
            <person name="Gearin G."/>
            <person name="Goldberg J."/>
            <person name="Griggs A."/>
            <person name="Gujja S."/>
            <person name="Hansen M."/>
            <person name="Heiman D."/>
            <person name="Howarth C."/>
            <person name="Larimer J."/>
            <person name="Lui A."/>
            <person name="MacDonald P.J.P."/>
            <person name="McCowen C."/>
            <person name="Montmayeur A."/>
            <person name="Murphy C."/>
            <person name="Neiman D."/>
            <person name="Pearson M."/>
            <person name="Priest M."/>
            <person name="Roberts A."/>
            <person name="Saif S."/>
            <person name="Shea T."/>
            <person name="Sisk P."/>
            <person name="Stolte C."/>
            <person name="Sykes S."/>
            <person name="Wortman J."/>
            <person name="Nusbaum C."/>
            <person name="Birren B."/>
        </authorList>
    </citation>
    <scope>NUCLEOTIDE SEQUENCE [LARGE SCALE GENOMIC DNA]</scope>
    <source>
        <strain evidence="2 3">ATCC 38327</strain>
    </source>
</reference>
<sequence>MATSAVLRAISDAIFLCEAAGDDVVLVETVGVGQSEMLVVDVVDVFVLLVAPAAGDELQGFKKGIIEMLELLVNKADGDLATTARNTQSKYMLAMVGRHRAPGLRGPCRP</sequence>
<name>A0A0L0SEV8_ALLM3</name>
<dbReference type="PANTHER" id="PTHR23408">
    <property type="entry name" value="METHYLMALONYL-COA MUTASE"/>
    <property type="match status" value="1"/>
</dbReference>
<dbReference type="EMBL" id="GG745337">
    <property type="protein sequence ID" value="KNE60962.1"/>
    <property type="molecule type" value="Genomic_DNA"/>
</dbReference>
<dbReference type="OrthoDB" id="1476984at2759"/>
<organism evidence="2 3">
    <name type="scientific">Allomyces macrogynus (strain ATCC 38327)</name>
    <name type="common">Allomyces javanicus var. macrogynus</name>
    <dbReference type="NCBI Taxonomy" id="578462"/>
    <lineage>
        <taxon>Eukaryota</taxon>
        <taxon>Fungi</taxon>
        <taxon>Fungi incertae sedis</taxon>
        <taxon>Blastocladiomycota</taxon>
        <taxon>Blastocladiomycetes</taxon>
        <taxon>Blastocladiales</taxon>
        <taxon>Blastocladiaceae</taxon>
        <taxon>Allomyces</taxon>
    </lineage>
</organism>
<dbReference type="PANTHER" id="PTHR23408:SF3">
    <property type="entry name" value="METHYLMALONIC ACIDURIA TYPE A PROTEIN, MITOCHONDRIAL"/>
    <property type="match status" value="1"/>
</dbReference>
<dbReference type="InterPro" id="IPR027417">
    <property type="entry name" value="P-loop_NTPase"/>
</dbReference>
<protein>
    <submittedName>
        <fullName evidence="2">Uncharacterized protein</fullName>
    </submittedName>
</protein>
<dbReference type="Pfam" id="PF03308">
    <property type="entry name" value="MeaB"/>
    <property type="match status" value="1"/>
</dbReference>
<dbReference type="InterPro" id="IPR005129">
    <property type="entry name" value="GTPase_ArgK"/>
</dbReference>
<dbReference type="VEuPathDB" id="FungiDB:AMAG_18717"/>
<dbReference type="GO" id="GO:0003924">
    <property type="term" value="F:GTPase activity"/>
    <property type="evidence" value="ECO:0007669"/>
    <property type="project" value="InterPro"/>
</dbReference>
<evidence type="ECO:0000256" key="1">
    <source>
        <dbReference type="ARBA" id="ARBA00009625"/>
    </source>
</evidence>
<comment type="similarity">
    <text evidence="1">Belongs to the SIMIBI class G3E GTPase family. ArgK/MeaB subfamily.</text>
</comment>
<dbReference type="SUPFAM" id="SSF52540">
    <property type="entry name" value="P-loop containing nucleoside triphosphate hydrolases"/>
    <property type="match status" value="1"/>
</dbReference>
<dbReference type="AlphaFoldDB" id="A0A0L0SEV8"/>
<dbReference type="Gene3D" id="3.40.50.300">
    <property type="entry name" value="P-loop containing nucleotide triphosphate hydrolases"/>
    <property type="match status" value="1"/>
</dbReference>
<dbReference type="STRING" id="578462.A0A0L0SEV8"/>
<dbReference type="GO" id="GO:0005737">
    <property type="term" value="C:cytoplasm"/>
    <property type="evidence" value="ECO:0007669"/>
    <property type="project" value="TreeGrafter"/>
</dbReference>
<accession>A0A0L0SEV8</accession>
<reference evidence="3" key="2">
    <citation type="submission" date="2009-11" db="EMBL/GenBank/DDBJ databases">
        <title>The Genome Sequence of Allomyces macrogynus strain ATCC 38327.</title>
        <authorList>
            <consortium name="The Broad Institute Genome Sequencing Platform"/>
            <person name="Russ C."/>
            <person name="Cuomo C."/>
            <person name="Shea T."/>
            <person name="Young S.K."/>
            <person name="Zeng Q."/>
            <person name="Koehrsen M."/>
            <person name="Haas B."/>
            <person name="Borodovsky M."/>
            <person name="Guigo R."/>
            <person name="Alvarado L."/>
            <person name="Berlin A."/>
            <person name="Borenstein D."/>
            <person name="Chen Z."/>
            <person name="Engels R."/>
            <person name="Freedman E."/>
            <person name="Gellesch M."/>
            <person name="Goldberg J."/>
            <person name="Griggs A."/>
            <person name="Gujja S."/>
            <person name="Heiman D."/>
            <person name="Hepburn T."/>
            <person name="Howarth C."/>
            <person name="Jen D."/>
            <person name="Larson L."/>
            <person name="Lewis B."/>
            <person name="Mehta T."/>
            <person name="Park D."/>
            <person name="Pearson M."/>
            <person name="Roberts A."/>
            <person name="Saif S."/>
            <person name="Shenoy N."/>
            <person name="Sisk P."/>
            <person name="Stolte C."/>
            <person name="Sykes S."/>
            <person name="Walk T."/>
            <person name="White J."/>
            <person name="Yandava C."/>
            <person name="Burger G."/>
            <person name="Gray M.W."/>
            <person name="Holland P.W.H."/>
            <person name="King N."/>
            <person name="Lang F.B.F."/>
            <person name="Roger A.J."/>
            <person name="Ruiz-Trillo I."/>
            <person name="Lander E."/>
            <person name="Nusbaum C."/>
        </authorList>
    </citation>
    <scope>NUCLEOTIDE SEQUENCE [LARGE SCALE GENOMIC DNA]</scope>
    <source>
        <strain evidence="3">ATCC 38327</strain>
    </source>
</reference>
<proteinExistence type="inferred from homology"/>